<evidence type="ECO:0000259" key="7">
    <source>
        <dbReference type="Pfam" id="PF00107"/>
    </source>
</evidence>
<comment type="caution">
    <text evidence="9">The sequence shown here is derived from an EMBL/GenBank/DDBJ whole genome shotgun (WGS) entry which is preliminary data.</text>
</comment>
<dbReference type="GO" id="GO:0003939">
    <property type="term" value="F:L-iditol 2-dehydrogenase (NAD+) activity"/>
    <property type="evidence" value="ECO:0007669"/>
    <property type="project" value="UniProtKB-EC"/>
</dbReference>
<dbReference type="EMBL" id="MWBQ01000177">
    <property type="protein sequence ID" value="OQA55106.1"/>
    <property type="molecule type" value="Genomic_DNA"/>
</dbReference>
<dbReference type="InterPro" id="IPR013149">
    <property type="entry name" value="ADH-like_C"/>
</dbReference>
<name>A0A1V5SKL5_9BACT</name>
<proteinExistence type="inferred from homology"/>
<dbReference type="Proteomes" id="UP000485569">
    <property type="component" value="Unassembled WGS sequence"/>
</dbReference>
<dbReference type="SUPFAM" id="SSF51735">
    <property type="entry name" value="NAD(P)-binding Rossmann-fold domains"/>
    <property type="match status" value="1"/>
</dbReference>
<evidence type="ECO:0000256" key="1">
    <source>
        <dbReference type="ARBA" id="ARBA00001947"/>
    </source>
</evidence>
<dbReference type="Gene3D" id="3.90.180.10">
    <property type="entry name" value="Medium-chain alcohol dehydrogenases, catalytic domain"/>
    <property type="match status" value="1"/>
</dbReference>
<dbReference type="GO" id="GO:0008270">
    <property type="term" value="F:zinc ion binding"/>
    <property type="evidence" value="ECO:0007669"/>
    <property type="project" value="InterPro"/>
</dbReference>
<organism evidence="9">
    <name type="scientific">Candidatus Atribacter allofermentans</name>
    <dbReference type="NCBI Taxonomy" id="1852833"/>
    <lineage>
        <taxon>Bacteria</taxon>
        <taxon>Pseudomonadati</taxon>
        <taxon>Atribacterota</taxon>
        <taxon>Atribacteria</taxon>
        <taxon>Atribacterales</taxon>
        <taxon>Atribacteraceae</taxon>
        <taxon>Atribacter</taxon>
    </lineage>
</organism>
<dbReference type="InterPro" id="IPR036291">
    <property type="entry name" value="NAD(P)-bd_dom_sf"/>
</dbReference>
<reference evidence="9" key="1">
    <citation type="submission" date="2017-02" db="EMBL/GenBank/DDBJ databases">
        <title>Delving into the versatile metabolic prowess of the omnipresent phylum Bacteroidetes.</title>
        <authorList>
            <person name="Nobu M.K."/>
            <person name="Mei R."/>
            <person name="Narihiro T."/>
            <person name="Kuroda K."/>
            <person name="Liu W.-T."/>
        </authorList>
    </citation>
    <scope>NUCLEOTIDE SEQUENCE</scope>
    <source>
        <strain evidence="9">ADurb.Bin276</strain>
    </source>
</reference>
<comment type="similarity">
    <text evidence="2 6">Belongs to the zinc-containing alcohol dehydrogenase family.</text>
</comment>
<dbReference type="Gene3D" id="3.40.50.720">
    <property type="entry name" value="NAD(P)-binding Rossmann-like Domain"/>
    <property type="match status" value="1"/>
</dbReference>
<evidence type="ECO:0000256" key="2">
    <source>
        <dbReference type="ARBA" id="ARBA00008072"/>
    </source>
</evidence>
<dbReference type="SUPFAM" id="SSF50129">
    <property type="entry name" value="GroES-like"/>
    <property type="match status" value="1"/>
</dbReference>
<dbReference type="PANTHER" id="PTHR43161">
    <property type="entry name" value="SORBITOL DEHYDROGENASE"/>
    <property type="match status" value="1"/>
</dbReference>
<keyword evidence="3 6" id="KW-0479">Metal-binding</keyword>
<sequence length="342" mass="37461">MRYVELVDLRKFEQKEGPIPEVKPDEIRIKVQRVGVCGSDMHAYQGTHPFVHPPMVLGHEVAGIVDEVGSQVKNLAKGDLVTIEPNLVCGECYNCRTGRYNICEKLQVIGCVGYYGGQSEYLVVKADEVFKLPKDWDADKAVLIEPLAVGVHAVRQAKMLTGANIIIIGAGMIGQATLQAAFVAGAKQILVSDPVDIRLELAKKSGATMVVNPKKEDIYQVAKKYFGSDGPDMVFDCVGNEITLDTAINLARKGSKIIMVGVPEGKIPVNMAYVQDRELEIIGTIMYTAVDYEATIQYLNDGRMKTDGLVTHHFSLDQVYDAFETALNPSRGSLKVLIDVSE</sequence>
<feature type="domain" description="Alcohol dehydrogenase-like C-terminal" evidence="7">
    <location>
        <begin position="173"/>
        <end position="298"/>
    </location>
</feature>
<evidence type="ECO:0000313" key="9">
    <source>
        <dbReference type="EMBL" id="OQA55106.1"/>
    </source>
</evidence>
<dbReference type="PROSITE" id="PS00059">
    <property type="entry name" value="ADH_ZINC"/>
    <property type="match status" value="1"/>
</dbReference>
<gene>
    <name evidence="9" type="primary">gutB_5</name>
    <name evidence="9" type="ORF">BWY41_01770</name>
</gene>
<dbReference type="InterPro" id="IPR011032">
    <property type="entry name" value="GroES-like_sf"/>
</dbReference>
<evidence type="ECO:0000256" key="5">
    <source>
        <dbReference type="ARBA" id="ARBA00023002"/>
    </source>
</evidence>
<keyword evidence="5 9" id="KW-0560">Oxidoreductase</keyword>
<dbReference type="Pfam" id="PF00107">
    <property type="entry name" value="ADH_zinc_N"/>
    <property type="match status" value="1"/>
</dbReference>
<protein>
    <submittedName>
        <fullName evidence="9">Sorbitol dehydrogenase</fullName>
        <ecNumber evidence="9">1.1.1.14</ecNumber>
    </submittedName>
</protein>
<dbReference type="AlphaFoldDB" id="A0A1V5SKL5"/>
<keyword evidence="4 6" id="KW-0862">Zinc</keyword>
<evidence type="ECO:0000256" key="4">
    <source>
        <dbReference type="ARBA" id="ARBA00022833"/>
    </source>
</evidence>
<dbReference type="Pfam" id="PF08240">
    <property type="entry name" value="ADH_N"/>
    <property type="match status" value="1"/>
</dbReference>
<evidence type="ECO:0000259" key="8">
    <source>
        <dbReference type="Pfam" id="PF08240"/>
    </source>
</evidence>
<feature type="domain" description="Alcohol dehydrogenase-like N-terminal" evidence="8">
    <location>
        <begin position="23"/>
        <end position="134"/>
    </location>
</feature>
<evidence type="ECO:0000256" key="3">
    <source>
        <dbReference type="ARBA" id="ARBA00022723"/>
    </source>
</evidence>
<accession>A0A1V5SKL5</accession>
<dbReference type="PANTHER" id="PTHR43161:SF9">
    <property type="entry name" value="SORBITOL DEHYDROGENASE"/>
    <property type="match status" value="1"/>
</dbReference>
<evidence type="ECO:0000256" key="6">
    <source>
        <dbReference type="RuleBase" id="RU361277"/>
    </source>
</evidence>
<dbReference type="InterPro" id="IPR013154">
    <property type="entry name" value="ADH-like_N"/>
</dbReference>
<dbReference type="EC" id="1.1.1.14" evidence="9"/>
<dbReference type="InterPro" id="IPR002328">
    <property type="entry name" value="ADH_Zn_CS"/>
</dbReference>
<comment type="cofactor">
    <cofactor evidence="1 6">
        <name>Zn(2+)</name>
        <dbReference type="ChEBI" id="CHEBI:29105"/>
    </cofactor>
</comment>